<dbReference type="PRINTS" id="PR00085">
    <property type="entry name" value="THFDHDRGNASE"/>
</dbReference>
<evidence type="ECO:0000256" key="5">
    <source>
        <dbReference type="ARBA" id="ARBA00022857"/>
    </source>
</evidence>
<comment type="pathway">
    <text evidence="1">One-carbon metabolism; tetrahydrofolate interconversion.</text>
</comment>
<dbReference type="InterPro" id="IPR020630">
    <property type="entry name" value="THF_DH/CycHdrlase_cat_dom"/>
</dbReference>
<dbReference type="GO" id="GO:0035999">
    <property type="term" value="P:tetrahydrofolate interconversion"/>
    <property type="evidence" value="ECO:0007669"/>
    <property type="project" value="TreeGrafter"/>
</dbReference>
<dbReference type="InterPro" id="IPR000672">
    <property type="entry name" value="THF_DH/CycHdrlase"/>
</dbReference>
<comment type="subunit">
    <text evidence="2">Homodimer.</text>
</comment>
<evidence type="ECO:0000256" key="4">
    <source>
        <dbReference type="ARBA" id="ARBA00022801"/>
    </source>
</evidence>
<evidence type="ECO:0000259" key="8">
    <source>
        <dbReference type="Pfam" id="PF00763"/>
    </source>
</evidence>
<gene>
    <name evidence="10" type="ORF">METZ01_LOCUS360012</name>
</gene>
<sequence length="222" mass="24082">MLIDGKQISKNIMEELSSEIKTITSKLGRAPYLSIILIGNNPASEVYVREKLKACKYVGIFGNLTRFDSSASEEEIESDIKKKNDNKDVDGILLQLPLPDHLDSEKLIEFIDPNKDVDGLTTENIGLLVSGNPRFVPATPLGIIELINRMGVELKGRNVVIVGRSKIVGRPLSIIMSGKGANSNATVTLCHSWTSNLIDFTSQADVLIVSTGSANTINGSMI</sequence>
<dbReference type="FunFam" id="3.40.50.10860:FF:000005">
    <property type="entry name" value="C-1-tetrahydrofolate synthase, cytoplasmic, putative"/>
    <property type="match status" value="1"/>
</dbReference>
<evidence type="ECO:0000313" key="10">
    <source>
        <dbReference type="EMBL" id="SVD07158.1"/>
    </source>
</evidence>
<dbReference type="InterPro" id="IPR020631">
    <property type="entry name" value="THF_DH/CycHdrlase_NAD-bd_dom"/>
</dbReference>
<feature type="non-terminal residue" evidence="10">
    <location>
        <position position="222"/>
    </location>
</feature>
<evidence type="ECO:0000256" key="1">
    <source>
        <dbReference type="ARBA" id="ARBA00004777"/>
    </source>
</evidence>
<dbReference type="SUPFAM" id="SSF51735">
    <property type="entry name" value="NAD(P)-binding Rossmann-fold domains"/>
    <property type="match status" value="1"/>
</dbReference>
<evidence type="ECO:0000256" key="2">
    <source>
        <dbReference type="ARBA" id="ARBA00011738"/>
    </source>
</evidence>
<evidence type="ECO:0008006" key="11">
    <source>
        <dbReference type="Google" id="ProtNLM"/>
    </source>
</evidence>
<evidence type="ECO:0000256" key="6">
    <source>
        <dbReference type="ARBA" id="ARBA00023002"/>
    </source>
</evidence>
<keyword evidence="5" id="KW-0521">NADP</keyword>
<feature type="domain" description="Tetrahydrofolate dehydrogenase/cyclohydrolase NAD(P)-binding" evidence="9">
    <location>
        <begin position="137"/>
        <end position="222"/>
    </location>
</feature>
<dbReference type="Pfam" id="PF00763">
    <property type="entry name" value="THF_DHG_CYH"/>
    <property type="match status" value="1"/>
</dbReference>
<accession>A0A382SDB8</accession>
<name>A0A382SDB8_9ZZZZ</name>
<dbReference type="PANTHER" id="PTHR48099:SF5">
    <property type="entry name" value="C-1-TETRAHYDROFOLATE SYNTHASE, CYTOPLASMIC"/>
    <property type="match status" value="1"/>
</dbReference>
<organism evidence="10">
    <name type="scientific">marine metagenome</name>
    <dbReference type="NCBI Taxonomy" id="408172"/>
    <lineage>
        <taxon>unclassified sequences</taxon>
        <taxon>metagenomes</taxon>
        <taxon>ecological metagenomes</taxon>
    </lineage>
</organism>
<evidence type="ECO:0000259" key="9">
    <source>
        <dbReference type="Pfam" id="PF02882"/>
    </source>
</evidence>
<proteinExistence type="predicted"/>
<keyword evidence="6" id="KW-0560">Oxidoreductase</keyword>
<keyword evidence="7" id="KW-0511">Multifunctional enzyme</keyword>
<dbReference type="GO" id="GO:0005829">
    <property type="term" value="C:cytosol"/>
    <property type="evidence" value="ECO:0007669"/>
    <property type="project" value="TreeGrafter"/>
</dbReference>
<keyword evidence="4" id="KW-0378">Hydrolase</keyword>
<dbReference type="PANTHER" id="PTHR48099">
    <property type="entry name" value="C-1-TETRAHYDROFOLATE SYNTHASE, CYTOPLASMIC-RELATED"/>
    <property type="match status" value="1"/>
</dbReference>
<dbReference type="GO" id="GO:0004477">
    <property type="term" value="F:methenyltetrahydrofolate cyclohydrolase activity"/>
    <property type="evidence" value="ECO:0007669"/>
    <property type="project" value="TreeGrafter"/>
</dbReference>
<protein>
    <recommendedName>
        <fullName evidence="11">Methenyltetrahydrofolate cyclohydrolase</fullName>
    </recommendedName>
</protein>
<dbReference type="GO" id="GO:0004488">
    <property type="term" value="F:methylenetetrahydrofolate dehydrogenase (NADP+) activity"/>
    <property type="evidence" value="ECO:0007669"/>
    <property type="project" value="InterPro"/>
</dbReference>
<dbReference type="EMBL" id="UINC01127795">
    <property type="protein sequence ID" value="SVD07158.1"/>
    <property type="molecule type" value="Genomic_DNA"/>
</dbReference>
<reference evidence="10" key="1">
    <citation type="submission" date="2018-05" db="EMBL/GenBank/DDBJ databases">
        <authorList>
            <person name="Lanie J.A."/>
            <person name="Ng W.-L."/>
            <person name="Kazmierczak K.M."/>
            <person name="Andrzejewski T.M."/>
            <person name="Davidsen T.M."/>
            <person name="Wayne K.J."/>
            <person name="Tettelin H."/>
            <person name="Glass J.I."/>
            <person name="Rusch D."/>
            <person name="Podicherti R."/>
            <person name="Tsui H.-C.T."/>
            <person name="Winkler M.E."/>
        </authorList>
    </citation>
    <scope>NUCLEOTIDE SEQUENCE</scope>
</reference>
<feature type="domain" description="Tetrahydrofolate dehydrogenase/cyclohydrolase catalytic" evidence="8">
    <location>
        <begin position="3"/>
        <end position="118"/>
    </location>
</feature>
<dbReference type="SUPFAM" id="SSF53223">
    <property type="entry name" value="Aminoacid dehydrogenase-like, N-terminal domain"/>
    <property type="match status" value="1"/>
</dbReference>
<keyword evidence="3" id="KW-0554">One-carbon metabolism</keyword>
<dbReference type="AlphaFoldDB" id="A0A382SDB8"/>
<evidence type="ECO:0000256" key="3">
    <source>
        <dbReference type="ARBA" id="ARBA00022563"/>
    </source>
</evidence>
<dbReference type="InterPro" id="IPR036291">
    <property type="entry name" value="NAD(P)-bd_dom_sf"/>
</dbReference>
<dbReference type="Pfam" id="PF02882">
    <property type="entry name" value="THF_DHG_CYH_C"/>
    <property type="match status" value="1"/>
</dbReference>
<dbReference type="Gene3D" id="3.40.50.10860">
    <property type="entry name" value="Leucine Dehydrogenase, chain A, domain 1"/>
    <property type="match status" value="1"/>
</dbReference>
<evidence type="ECO:0000256" key="7">
    <source>
        <dbReference type="ARBA" id="ARBA00023268"/>
    </source>
</evidence>
<dbReference type="Gene3D" id="3.40.50.720">
    <property type="entry name" value="NAD(P)-binding Rossmann-like Domain"/>
    <property type="match status" value="1"/>
</dbReference>
<dbReference type="InterPro" id="IPR046346">
    <property type="entry name" value="Aminoacid_DH-like_N_sf"/>
</dbReference>